<dbReference type="EMBL" id="VUNG01000054">
    <property type="protein sequence ID" value="MST85812.1"/>
    <property type="molecule type" value="Genomic_DNA"/>
</dbReference>
<dbReference type="Proteomes" id="UP000438914">
    <property type="component" value="Unassembled WGS sequence"/>
</dbReference>
<proteinExistence type="predicted"/>
<gene>
    <name evidence="1" type="ORF">FYJ73_14250</name>
</gene>
<evidence type="ECO:0000313" key="1">
    <source>
        <dbReference type="EMBL" id="MST85812.1"/>
    </source>
</evidence>
<evidence type="ECO:0000313" key="2">
    <source>
        <dbReference type="Proteomes" id="UP000438914"/>
    </source>
</evidence>
<accession>A0A7K0KIZ8</accession>
<organism evidence="1 2">
    <name type="scientific">Hallella mizrahii</name>
    <dbReference type="NCBI Taxonomy" id="2606637"/>
    <lineage>
        <taxon>Bacteria</taxon>
        <taxon>Pseudomonadati</taxon>
        <taxon>Bacteroidota</taxon>
        <taxon>Bacteroidia</taxon>
        <taxon>Bacteroidales</taxon>
        <taxon>Prevotellaceae</taxon>
        <taxon>Hallella</taxon>
    </lineage>
</organism>
<protein>
    <submittedName>
        <fullName evidence="1">DUF3244 domain-containing protein</fullName>
    </submittedName>
</protein>
<dbReference type="Gene3D" id="2.60.40.3080">
    <property type="match status" value="1"/>
</dbReference>
<keyword evidence="2" id="KW-1185">Reference proteome</keyword>
<sequence length="120" mass="13431">MMKTKIILVLVFLLSIMPIYSKPISFRMKGAFQRGCPRMPSITKVEADYEGEDIAVNIQKYSGTVWICIYDVDGNLVSSIADTITKNGFITQNVANLPTGEYTLCIALNNVTYEGTFYIE</sequence>
<name>A0A7K0KIZ8_9BACT</name>
<dbReference type="RefSeq" id="WP_154535412.1">
    <property type="nucleotide sequence ID" value="NZ_VUNG01000054.1"/>
</dbReference>
<dbReference type="AlphaFoldDB" id="A0A7K0KIZ8"/>
<comment type="caution">
    <text evidence="1">The sequence shown here is derived from an EMBL/GenBank/DDBJ whole genome shotgun (WGS) entry which is preliminary data.</text>
</comment>
<reference evidence="1 2" key="1">
    <citation type="submission" date="2019-08" db="EMBL/GenBank/DDBJ databases">
        <title>In-depth cultivation of the pig gut microbiome towards novel bacterial diversity and tailored functional studies.</title>
        <authorList>
            <person name="Wylensek D."/>
            <person name="Hitch T.C.A."/>
            <person name="Clavel T."/>
        </authorList>
    </citation>
    <scope>NUCLEOTIDE SEQUENCE [LARGE SCALE GENOMIC DNA]</scope>
    <source>
        <strain evidence="1 2">LKV-178-WT-2A</strain>
    </source>
</reference>